<feature type="transmembrane region" description="Helical" evidence="11">
    <location>
        <begin position="75"/>
        <end position="95"/>
    </location>
</feature>
<evidence type="ECO:0000313" key="18">
    <source>
        <dbReference type="Proteomes" id="UP000198857"/>
    </source>
</evidence>
<feature type="domain" description="Na+/H+ antiporter MnhB subunit-related protein" evidence="14">
    <location>
        <begin position="776"/>
        <end position="893"/>
    </location>
</feature>
<feature type="transmembrane region" description="Helical" evidence="11">
    <location>
        <begin position="161"/>
        <end position="182"/>
    </location>
</feature>
<feature type="transmembrane region" description="Helical" evidence="11">
    <location>
        <begin position="202"/>
        <end position="219"/>
    </location>
</feature>
<feature type="transmembrane region" description="Helical" evidence="11">
    <location>
        <begin position="403"/>
        <end position="424"/>
    </location>
</feature>
<evidence type="ECO:0000259" key="13">
    <source>
        <dbReference type="Pfam" id="PF00662"/>
    </source>
</evidence>
<feature type="transmembrane region" description="Helical" evidence="11">
    <location>
        <begin position="773"/>
        <end position="797"/>
    </location>
</feature>
<evidence type="ECO:0000259" key="16">
    <source>
        <dbReference type="Pfam" id="PF20501"/>
    </source>
</evidence>
<dbReference type="PRINTS" id="PR01434">
    <property type="entry name" value="NADHDHGNASE5"/>
</dbReference>
<dbReference type="InterPro" id="IPR025383">
    <property type="entry name" value="MrpA_C/MbhD"/>
</dbReference>
<feature type="transmembrane region" description="Helical" evidence="11">
    <location>
        <begin position="231"/>
        <end position="254"/>
    </location>
</feature>
<feature type="transmembrane region" description="Helical" evidence="11">
    <location>
        <begin position="639"/>
        <end position="658"/>
    </location>
</feature>
<dbReference type="GO" id="GO:0015297">
    <property type="term" value="F:antiporter activity"/>
    <property type="evidence" value="ECO:0007669"/>
    <property type="project" value="UniProtKB-KW"/>
</dbReference>
<dbReference type="STRING" id="1523247.SAMN05660464_1032"/>
<evidence type="ECO:0000259" key="12">
    <source>
        <dbReference type="Pfam" id="PF00361"/>
    </source>
</evidence>
<dbReference type="Pfam" id="PF20501">
    <property type="entry name" value="MbhE"/>
    <property type="match status" value="1"/>
</dbReference>
<dbReference type="EMBL" id="FOWQ01000001">
    <property type="protein sequence ID" value="SFO76143.1"/>
    <property type="molecule type" value="Genomic_DNA"/>
</dbReference>
<evidence type="ECO:0000256" key="1">
    <source>
        <dbReference type="ARBA" id="ARBA00004651"/>
    </source>
</evidence>
<evidence type="ECO:0000256" key="5">
    <source>
        <dbReference type="ARBA" id="ARBA00022692"/>
    </source>
</evidence>
<sequence length="931" mass="94575">MPAVALVVMAVLAAAAPLLHRRLGRNTGYVLAAGFAVTGALLATGAPTVLDGGAVTASWSWLPSLQVSFALRLDGLAALFCLIVLGVGTLIMAYCPRYVGDGGRTGTVYGLLTAFAGAMLGLVLAADLVLLYVFWELTTVCSFFLLATAGRVAVAPARRALLITAAGGLALLVAVVALSVVVGSTDLSTVLAARDEVLASPLAWPIGALIAFAAFTKSAQVPLHSWLPGAMVAMTPVSAYLHAATMVKAGIYLLMRTTPLFAGQPAWSALLVTVGLASAVTGAFLALREHDLKAILAQSTVSQLGLLVAVIGVGTPTALAAAMLHTFAHALFKATLFMLVGVVDKETGSRDIRELSGLRRVMPVTATVTALAALSMAGVPPMLGFVSKEYLFQSLVQADVAPWAGPVAGALAVAASALTFAYGVRIVHGAFGGPVRQPDLYEPSPAFLAPAVVAASAGLLLGPGIAWVRPVVTRAAADVVPAGEVPQFEFWHGLSPEVVMSAITIAVGTALFLRRDPVDRALQRLRLPDGAAVFDRAHDAVLDLGSAVGRPDRSRDLAPHLARPLVALGVLGAVGVAAVGGLPERGPTDRALDWPVLALLVLTVAGTVLARSALAALGLVGVVGLVVAVWFLLAGAVDVALTLLLVEVLTAVVAVLVLRSRPPRLPGSDRPRTVLAAGLAVAAGTGAAAAVYALTGRRGISGAGAWFLDNAEPQTGGTNVVNTVLVDFRGMDTLGEAIVLGAAALGLLVVVARRAPEAAPDRAARGRPDGTGGGLVLQVAARVLVPGMAALSLWLLWRGHDEPGGGFISALVAGTAVGLHQTAHAFPGLPRLLRPTSLVGGGLLLALGTGLFAVVRGEPLLTPVEVPLLGALGIGSALLFDLGVYLLVLALLVTAFDRLGGGPVPAVPGPSSGDHREVAATPDVPSRQGAP</sequence>
<feature type="domain" description="NADH:quinone oxidoreductase/Mrp antiporter transmembrane" evidence="12">
    <location>
        <begin position="125"/>
        <end position="400"/>
    </location>
</feature>
<evidence type="ECO:0000256" key="7">
    <source>
        <dbReference type="ARBA" id="ARBA00023065"/>
    </source>
</evidence>
<evidence type="ECO:0000256" key="4">
    <source>
        <dbReference type="ARBA" id="ARBA00022475"/>
    </source>
</evidence>
<evidence type="ECO:0000256" key="3">
    <source>
        <dbReference type="ARBA" id="ARBA00022449"/>
    </source>
</evidence>
<evidence type="ECO:0000256" key="11">
    <source>
        <dbReference type="SAM" id="Phobius"/>
    </source>
</evidence>
<feature type="region of interest" description="Disordered" evidence="10">
    <location>
        <begin position="906"/>
        <end position="931"/>
    </location>
</feature>
<dbReference type="InterPro" id="IPR050616">
    <property type="entry name" value="CPA3_Na-H_Antiporter_A"/>
</dbReference>
<evidence type="ECO:0000259" key="14">
    <source>
        <dbReference type="Pfam" id="PF04039"/>
    </source>
</evidence>
<keyword evidence="3" id="KW-0050">Antiport</keyword>
<name>A0A1I5JUF9_9ACTN</name>
<dbReference type="InterPro" id="IPR007182">
    <property type="entry name" value="MnhB"/>
</dbReference>
<keyword evidence="5 9" id="KW-0812">Transmembrane</keyword>
<feature type="transmembrane region" description="Helical" evidence="11">
    <location>
        <begin position="594"/>
        <end position="610"/>
    </location>
</feature>
<evidence type="ECO:0000259" key="15">
    <source>
        <dbReference type="Pfam" id="PF13244"/>
    </source>
</evidence>
<feature type="transmembrane region" description="Helical" evidence="11">
    <location>
        <begin position="132"/>
        <end position="154"/>
    </location>
</feature>
<dbReference type="PANTHER" id="PTHR43373">
    <property type="entry name" value="NA(+)/H(+) ANTIPORTER SUBUNIT"/>
    <property type="match status" value="1"/>
</dbReference>
<accession>A0A1I5JUF9</accession>
<dbReference type="PANTHER" id="PTHR43373:SF1">
    <property type="entry name" value="NA(+)_H(+) ANTIPORTER SUBUNIT A"/>
    <property type="match status" value="1"/>
</dbReference>
<feature type="transmembrane region" description="Helical" evidence="11">
    <location>
        <begin position="319"/>
        <end position="343"/>
    </location>
</feature>
<feature type="transmembrane region" description="Helical" evidence="11">
    <location>
        <begin position="107"/>
        <end position="126"/>
    </location>
</feature>
<dbReference type="Pfam" id="PF00361">
    <property type="entry name" value="Proton_antipo_M"/>
    <property type="match status" value="1"/>
</dbReference>
<dbReference type="AlphaFoldDB" id="A0A1I5JUF9"/>
<keyword evidence="2" id="KW-0813">Transport</keyword>
<feature type="transmembrane region" description="Helical" evidence="11">
    <location>
        <begin position="803"/>
        <end position="820"/>
    </location>
</feature>
<dbReference type="InterPro" id="IPR001516">
    <property type="entry name" value="Proton_antipo_N"/>
</dbReference>
<feature type="transmembrane region" description="Helical" evidence="11">
    <location>
        <begin position="294"/>
        <end position="313"/>
    </location>
</feature>
<evidence type="ECO:0000256" key="8">
    <source>
        <dbReference type="ARBA" id="ARBA00023136"/>
    </source>
</evidence>
<keyword evidence="7" id="KW-0406">Ion transport</keyword>
<keyword evidence="18" id="KW-1185">Reference proteome</keyword>
<feature type="transmembrane region" description="Helical" evidence="11">
    <location>
        <begin position="266"/>
        <end position="287"/>
    </location>
</feature>
<dbReference type="InterPro" id="IPR046806">
    <property type="entry name" value="MrpA_C/MbhE"/>
</dbReference>
<organism evidence="17 18">
    <name type="scientific">Geodermatophilus dictyosporus</name>
    <dbReference type="NCBI Taxonomy" id="1523247"/>
    <lineage>
        <taxon>Bacteria</taxon>
        <taxon>Bacillati</taxon>
        <taxon>Actinomycetota</taxon>
        <taxon>Actinomycetes</taxon>
        <taxon>Geodermatophilales</taxon>
        <taxon>Geodermatophilaceae</taxon>
        <taxon>Geodermatophilus</taxon>
    </lineage>
</organism>
<protein>
    <submittedName>
        <fullName evidence="17">Multicomponent Na+:H+ antiporter subunit A</fullName>
    </submittedName>
</protein>
<feature type="transmembrane region" description="Helical" evidence="11">
    <location>
        <begin position="490"/>
        <end position="513"/>
    </location>
</feature>
<dbReference type="InterPro" id="IPR001750">
    <property type="entry name" value="ND/Mrp_TM"/>
</dbReference>
<keyword evidence="6 11" id="KW-1133">Transmembrane helix</keyword>
<dbReference type="Pfam" id="PF13244">
    <property type="entry name" value="MbhD"/>
    <property type="match status" value="1"/>
</dbReference>
<evidence type="ECO:0000256" key="10">
    <source>
        <dbReference type="SAM" id="MobiDB-lite"/>
    </source>
</evidence>
<feature type="domain" description="MrpA C-terminal/MbhD" evidence="15">
    <location>
        <begin position="598"/>
        <end position="662"/>
    </location>
</feature>
<feature type="transmembrane region" description="Helical" evidence="11">
    <location>
        <begin position="445"/>
        <end position="470"/>
    </location>
</feature>
<dbReference type="GO" id="GO:0006811">
    <property type="term" value="P:monoatomic ion transport"/>
    <property type="evidence" value="ECO:0007669"/>
    <property type="project" value="UniProtKB-KW"/>
</dbReference>
<feature type="domain" description="MrpA C-terminal/MbhE" evidence="16">
    <location>
        <begin position="677"/>
        <end position="757"/>
    </location>
</feature>
<feature type="transmembrane region" description="Helical" evidence="11">
    <location>
        <begin position="615"/>
        <end position="633"/>
    </location>
</feature>
<feature type="transmembrane region" description="Helical" evidence="11">
    <location>
        <begin position="364"/>
        <end position="383"/>
    </location>
</feature>
<feature type="transmembrane region" description="Helical" evidence="11">
    <location>
        <begin position="734"/>
        <end position="752"/>
    </location>
</feature>
<gene>
    <name evidence="17" type="ORF">SAMN05660464_1032</name>
</gene>
<reference evidence="18" key="1">
    <citation type="submission" date="2016-10" db="EMBL/GenBank/DDBJ databases">
        <authorList>
            <person name="Varghese N."/>
            <person name="Submissions S."/>
        </authorList>
    </citation>
    <scope>NUCLEOTIDE SEQUENCE [LARGE SCALE GENOMIC DNA]</scope>
    <source>
        <strain evidence="18">DSM 44208</strain>
    </source>
</reference>
<feature type="transmembrane region" description="Helical" evidence="11">
    <location>
        <begin position="832"/>
        <end position="855"/>
    </location>
</feature>
<comment type="subcellular location">
    <subcellularLocation>
        <location evidence="1">Cell membrane</location>
        <topology evidence="1">Multi-pass membrane protein</topology>
    </subcellularLocation>
    <subcellularLocation>
        <location evidence="9">Membrane</location>
        <topology evidence="9">Multi-pass membrane protein</topology>
    </subcellularLocation>
</comment>
<feature type="transmembrane region" description="Helical" evidence="11">
    <location>
        <begin position="674"/>
        <end position="694"/>
    </location>
</feature>
<feature type="domain" description="NADH-Ubiquinone oxidoreductase (complex I) chain 5 N-terminal" evidence="13">
    <location>
        <begin position="62"/>
        <end position="98"/>
    </location>
</feature>
<keyword evidence="8 11" id="KW-0472">Membrane</keyword>
<feature type="transmembrane region" description="Helical" evidence="11">
    <location>
        <begin position="867"/>
        <end position="893"/>
    </location>
</feature>
<evidence type="ECO:0000313" key="17">
    <source>
        <dbReference type="EMBL" id="SFO76143.1"/>
    </source>
</evidence>
<dbReference type="Proteomes" id="UP000198857">
    <property type="component" value="Unassembled WGS sequence"/>
</dbReference>
<dbReference type="Pfam" id="PF00662">
    <property type="entry name" value="Proton_antipo_N"/>
    <property type="match status" value="1"/>
</dbReference>
<evidence type="ECO:0000256" key="6">
    <source>
        <dbReference type="ARBA" id="ARBA00022989"/>
    </source>
</evidence>
<dbReference type="RefSeq" id="WP_169063783.1">
    <property type="nucleotide sequence ID" value="NZ_FOWQ01000001.1"/>
</dbReference>
<evidence type="ECO:0000256" key="2">
    <source>
        <dbReference type="ARBA" id="ARBA00022448"/>
    </source>
</evidence>
<proteinExistence type="predicted"/>
<keyword evidence="4" id="KW-1003">Cell membrane</keyword>
<feature type="transmembrane region" description="Helical" evidence="11">
    <location>
        <begin position="561"/>
        <end position="582"/>
    </location>
</feature>
<dbReference type="GO" id="GO:0005886">
    <property type="term" value="C:plasma membrane"/>
    <property type="evidence" value="ECO:0007669"/>
    <property type="project" value="UniProtKB-SubCell"/>
</dbReference>
<evidence type="ECO:0000256" key="9">
    <source>
        <dbReference type="RuleBase" id="RU000320"/>
    </source>
</evidence>
<dbReference type="Pfam" id="PF04039">
    <property type="entry name" value="MnhB"/>
    <property type="match status" value="1"/>
</dbReference>